<organism evidence="3 4">
    <name type="scientific">Marispirochaeta aestuarii</name>
    <dbReference type="NCBI Taxonomy" id="1963862"/>
    <lineage>
        <taxon>Bacteria</taxon>
        <taxon>Pseudomonadati</taxon>
        <taxon>Spirochaetota</taxon>
        <taxon>Spirochaetia</taxon>
        <taxon>Spirochaetales</taxon>
        <taxon>Spirochaetaceae</taxon>
        <taxon>Marispirochaeta</taxon>
    </lineage>
</organism>
<reference evidence="3 4" key="1">
    <citation type="submission" date="2017-03" db="EMBL/GenBank/DDBJ databases">
        <title>Draft Genome sequence of Marispirochaeta sp. strain JC444.</title>
        <authorList>
            <person name="Shivani Y."/>
            <person name="Subhash Y."/>
            <person name="Sasikala C."/>
            <person name="Ramana C."/>
        </authorList>
    </citation>
    <scope>NUCLEOTIDE SEQUENCE [LARGE SCALE GENOMIC DNA]</scope>
    <source>
        <strain evidence="3 4">JC444</strain>
    </source>
</reference>
<feature type="domain" description="C4-type zinc ribbon" evidence="2">
    <location>
        <begin position="199"/>
        <end position="231"/>
    </location>
</feature>
<evidence type="ECO:0000313" key="4">
    <source>
        <dbReference type="Proteomes" id="UP000192343"/>
    </source>
</evidence>
<dbReference type="RefSeq" id="WP_083049158.1">
    <property type="nucleotide sequence ID" value="NZ_CAXXQO010000004.1"/>
</dbReference>
<protein>
    <submittedName>
        <fullName evidence="3">Nucleic acid-binding protein</fullName>
    </submittedName>
</protein>
<keyword evidence="1" id="KW-0175">Coiled coil</keyword>
<dbReference type="Proteomes" id="UP000192343">
    <property type="component" value="Unassembled WGS sequence"/>
</dbReference>
<accession>A0A1Y1S0B5</accession>
<feature type="coiled-coil region" evidence="1">
    <location>
        <begin position="40"/>
        <end position="167"/>
    </location>
</feature>
<dbReference type="EMBL" id="MWQY01000005">
    <property type="protein sequence ID" value="ORC36605.1"/>
    <property type="molecule type" value="Genomic_DNA"/>
</dbReference>
<dbReference type="Gene3D" id="1.10.287.1490">
    <property type="match status" value="1"/>
</dbReference>
<gene>
    <name evidence="3" type="ORF">B4O97_05950</name>
</gene>
<dbReference type="STRING" id="1963862.B4O97_05950"/>
<dbReference type="InterPro" id="IPR003743">
    <property type="entry name" value="Zf-RING_7"/>
</dbReference>
<dbReference type="Pfam" id="PF02591">
    <property type="entry name" value="Zn_ribbon_9"/>
    <property type="match status" value="1"/>
</dbReference>
<comment type="caution">
    <text evidence="3">The sequence shown here is derived from an EMBL/GenBank/DDBJ whole genome shotgun (WGS) entry which is preliminary data.</text>
</comment>
<name>A0A1Y1S0B5_9SPIO</name>
<keyword evidence="4" id="KW-1185">Reference proteome</keyword>
<evidence type="ECO:0000313" key="3">
    <source>
        <dbReference type="EMBL" id="ORC36605.1"/>
    </source>
</evidence>
<dbReference type="OrthoDB" id="9795058at2"/>
<evidence type="ECO:0000259" key="2">
    <source>
        <dbReference type="Pfam" id="PF02591"/>
    </source>
</evidence>
<sequence length="261" mass="30672">MMTEVFDKLRTLQDILSQKYEIEREIHDIPKALTTKTELLNRLKKSYIEKNAKRERINEKIKSLRIKLSDAETQRETYEKQMDQITTQREYEALDKEIRDATEKEQQLRKDILREEKELEEINATLEREESMIQLQEEELSAEQEKIKNESAQKEEVLKQLESEEKDVIPGLDEDILFKFERIIRSKSGVGIVPVKASVCTGCHMQLPSQFVNDVRNGEKILFCPYCSRILFYSESEIAEDAYYFQDEDTGSLADLVDSEE</sequence>
<proteinExistence type="predicted"/>
<dbReference type="AlphaFoldDB" id="A0A1Y1S0B5"/>
<evidence type="ECO:0000256" key="1">
    <source>
        <dbReference type="SAM" id="Coils"/>
    </source>
</evidence>